<evidence type="ECO:0000313" key="4">
    <source>
        <dbReference type="EMBL" id="MBB3049546.1"/>
    </source>
</evidence>
<keyword evidence="2" id="KW-0503">Monooxygenase</keyword>
<dbReference type="GO" id="GO:0071949">
    <property type="term" value="F:FAD binding"/>
    <property type="evidence" value="ECO:0007669"/>
    <property type="project" value="InterPro"/>
</dbReference>
<reference evidence="4 5" key="1">
    <citation type="submission" date="2020-08" db="EMBL/GenBank/DDBJ databases">
        <title>Genomic Encyclopedia of Type Strains, Phase III (KMG-III): the genomes of soil and plant-associated and newly described type strains.</title>
        <authorList>
            <person name="Whitman W."/>
        </authorList>
    </citation>
    <scope>NUCLEOTIDE SEQUENCE [LARGE SCALE GENOMIC DNA]</scope>
    <source>
        <strain evidence="4 5">CECT 8577</strain>
    </source>
</reference>
<dbReference type="RefSeq" id="WP_183647195.1">
    <property type="nucleotide sequence ID" value="NZ_JACHWU010000001.1"/>
</dbReference>
<dbReference type="PRINTS" id="PR00420">
    <property type="entry name" value="RNGMNOXGNASE"/>
</dbReference>
<dbReference type="InterPro" id="IPR002938">
    <property type="entry name" value="FAD-bd"/>
</dbReference>
<feature type="domain" description="FAD-binding" evidence="3">
    <location>
        <begin position="274"/>
        <end position="342"/>
    </location>
</feature>
<evidence type="ECO:0000256" key="1">
    <source>
        <dbReference type="ARBA" id="ARBA00023002"/>
    </source>
</evidence>
<dbReference type="PANTHER" id="PTHR13789">
    <property type="entry name" value="MONOOXYGENASE"/>
    <property type="match status" value="1"/>
</dbReference>
<keyword evidence="1" id="KW-0560">Oxidoreductase</keyword>
<dbReference type="Pfam" id="PF01494">
    <property type="entry name" value="FAD_binding_3"/>
    <property type="match status" value="2"/>
</dbReference>
<dbReference type="AlphaFoldDB" id="A0A839RVV9"/>
<dbReference type="Proteomes" id="UP000550714">
    <property type="component" value="Unassembled WGS sequence"/>
</dbReference>
<evidence type="ECO:0000313" key="5">
    <source>
        <dbReference type="Proteomes" id="UP000550714"/>
    </source>
</evidence>
<sequence>MAEHAVVVGGGIAGLATAAALRRRSWQVTVLERKPSISEVGAGITLWPNALRALDALGLGERIRRLGLVQASGGIRDSRGRWLTRTDTDALAARFGDGIVIVERGELLTTLREACRDVRIRTSAEVRAVDADGADPDKAVILGNGESVRGDVVIGADGVGSAVRGSLWPRARVRSTGMLAARFIGRLADPGDVEGGESWGRGDYAGLAPLPDGRLYVFLVVPVASGVPSGPGEALPWLRHRFSSWHDPLPRLLASVEPSQLLINELADLAPLRTLVHGRTVLVGDAAHAMTPNLGQGACQALEDSVELASALAAGADRDPAQRLRVYDRRRLHRVHRLARRSRSAGRAAGMRGRITTTVRNALVGAVPEALTLRAFDATLDWTPP</sequence>
<keyword evidence="5" id="KW-1185">Reference proteome</keyword>
<accession>A0A839RVV9</accession>
<gene>
    <name evidence="4" type="ORF">FHS23_000541</name>
</gene>
<organism evidence="4 5">
    <name type="scientific">Prauserella isguenensis</name>
    <dbReference type="NCBI Taxonomy" id="1470180"/>
    <lineage>
        <taxon>Bacteria</taxon>
        <taxon>Bacillati</taxon>
        <taxon>Actinomycetota</taxon>
        <taxon>Actinomycetes</taxon>
        <taxon>Pseudonocardiales</taxon>
        <taxon>Pseudonocardiaceae</taxon>
        <taxon>Prauserella</taxon>
    </lineage>
</organism>
<feature type="domain" description="FAD-binding" evidence="3">
    <location>
        <begin position="5"/>
        <end position="167"/>
    </location>
</feature>
<proteinExistence type="predicted"/>
<dbReference type="Gene3D" id="3.50.50.60">
    <property type="entry name" value="FAD/NAD(P)-binding domain"/>
    <property type="match status" value="1"/>
</dbReference>
<protein>
    <submittedName>
        <fullName evidence="4">2-polyprenyl-6-methoxyphenol hydroxylase-like FAD-dependent oxidoreductase</fullName>
    </submittedName>
</protein>
<dbReference type="InterPro" id="IPR036188">
    <property type="entry name" value="FAD/NAD-bd_sf"/>
</dbReference>
<dbReference type="SUPFAM" id="SSF51905">
    <property type="entry name" value="FAD/NAD(P)-binding domain"/>
    <property type="match status" value="1"/>
</dbReference>
<name>A0A839RVV9_9PSEU</name>
<dbReference type="PANTHER" id="PTHR13789:SF309">
    <property type="entry name" value="PUTATIVE (AFU_ORTHOLOGUE AFUA_6G14510)-RELATED"/>
    <property type="match status" value="1"/>
</dbReference>
<evidence type="ECO:0000259" key="3">
    <source>
        <dbReference type="Pfam" id="PF01494"/>
    </source>
</evidence>
<dbReference type="EMBL" id="JACHWU010000001">
    <property type="protein sequence ID" value="MBB3049546.1"/>
    <property type="molecule type" value="Genomic_DNA"/>
</dbReference>
<dbReference type="GO" id="GO:0004497">
    <property type="term" value="F:monooxygenase activity"/>
    <property type="evidence" value="ECO:0007669"/>
    <property type="project" value="UniProtKB-KW"/>
</dbReference>
<comment type="caution">
    <text evidence="4">The sequence shown here is derived from an EMBL/GenBank/DDBJ whole genome shotgun (WGS) entry which is preliminary data.</text>
</comment>
<evidence type="ECO:0000256" key="2">
    <source>
        <dbReference type="ARBA" id="ARBA00023033"/>
    </source>
</evidence>
<dbReference type="InterPro" id="IPR050493">
    <property type="entry name" value="FAD-dep_Monooxygenase_BioMet"/>
</dbReference>